<organism evidence="1 2">
    <name type="scientific">Acorus calamus</name>
    <name type="common">Sweet flag</name>
    <dbReference type="NCBI Taxonomy" id="4465"/>
    <lineage>
        <taxon>Eukaryota</taxon>
        <taxon>Viridiplantae</taxon>
        <taxon>Streptophyta</taxon>
        <taxon>Embryophyta</taxon>
        <taxon>Tracheophyta</taxon>
        <taxon>Spermatophyta</taxon>
        <taxon>Magnoliopsida</taxon>
        <taxon>Liliopsida</taxon>
        <taxon>Acoraceae</taxon>
        <taxon>Acorus</taxon>
    </lineage>
</organism>
<reference evidence="1" key="1">
    <citation type="journal article" date="2023" name="Nat. Commun.">
        <title>Diploid and tetraploid genomes of Acorus and the evolution of monocots.</title>
        <authorList>
            <person name="Ma L."/>
            <person name="Liu K.W."/>
            <person name="Li Z."/>
            <person name="Hsiao Y.Y."/>
            <person name="Qi Y."/>
            <person name="Fu T."/>
            <person name="Tang G.D."/>
            <person name="Zhang D."/>
            <person name="Sun W.H."/>
            <person name="Liu D.K."/>
            <person name="Li Y."/>
            <person name="Chen G.Z."/>
            <person name="Liu X.D."/>
            <person name="Liao X.Y."/>
            <person name="Jiang Y.T."/>
            <person name="Yu X."/>
            <person name="Hao Y."/>
            <person name="Huang J."/>
            <person name="Zhao X.W."/>
            <person name="Ke S."/>
            <person name="Chen Y.Y."/>
            <person name="Wu W.L."/>
            <person name="Hsu J.L."/>
            <person name="Lin Y.F."/>
            <person name="Huang M.D."/>
            <person name="Li C.Y."/>
            <person name="Huang L."/>
            <person name="Wang Z.W."/>
            <person name="Zhao X."/>
            <person name="Zhong W.Y."/>
            <person name="Peng D.H."/>
            <person name="Ahmad S."/>
            <person name="Lan S."/>
            <person name="Zhang J.S."/>
            <person name="Tsai W.C."/>
            <person name="Van de Peer Y."/>
            <person name="Liu Z.J."/>
        </authorList>
    </citation>
    <scope>NUCLEOTIDE SEQUENCE</scope>
    <source>
        <strain evidence="1">CP</strain>
    </source>
</reference>
<name>A0AAV9CH97_ACOCL</name>
<gene>
    <name evidence="1" type="ORF">QJS10_CPB19g01864</name>
</gene>
<dbReference type="Proteomes" id="UP001180020">
    <property type="component" value="Unassembled WGS sequence"/>
</dbReference>
<comment type="caution">
    <text evidence="1">The sequence shown here is derived from an EMBL/GenBank/DDBJ whole genome shotgun (WGS) entry which is preliminary data.</text>
</comment>
<sequence length="239" mass="27767">MDLNELLDSVQDTIIRTLSHELRIRVQSASRMANVIYNYARIQADQSSLGTQYNDLEIIAWIVRVEVVEQFDRAVARSMAEVDPLEGAVPASREAIESRLQREAMARILHKTELFSCKTMHAERSECYNEPLDDDDFQCHDQKIVNINLCISSEYSIFTSLSDLESQVTNLIDNTICHFDDHGFRRFVRPISDFILYHVSTLEPEHLELNISVELHNVITHWFDFDEFLRQVWSGDCEI</sequence>
<dbReference type="EMBL" id="JAUJYO010000019">
    <property type="protein sequence ID" value="KAK1288321.1"/>
    <property type="molecule type" value="Genomic_DNA"/>
</dbReference>
<keyword evidence="2" id="KW-1185">Reference proteome</keyword>
<dbReference type="AlphaFoldDB" id="A0AAV9CH97"/>
<protein>
    <submittedName>
        <fullName evidence="1">Uncharacterized protein</fullName>
    </submittedName>
</protein>
<evidence type="ECO:0000313" key="2">
    <source>
        <dbReference type="Proteomes" id="UP001180020"/>
    </source>
</evidence>
<proteinExistence type="predicted"/>
<reference evidence="1" key="2">
    <citation type="submission" date="2023-06" db="EMBL/GenBank/DDBJ databases">
        <authorList>
            <person name="Ma L."/>
            <person name="Liu K.-W."/>
            <person name="Li Z."/>
            <person name="Hsiao Y.-Y."/>
            <person name="Qi Y."/>
            <person name="Fu T."/>
            <person name="Tang G."/>
            <person name="Zhang D."/>
            <person name="Sun W.-H."/>
            <person name="Liu D.-K."/>
            <person name="Li Y."/>
            <person name="Chen G.-Z."/>
            <person name="Liu X.-D."/>
            <person name="Liao X.-Y."/>
            <person name="Jiang Y.-T."/>
            <person name="Yu X."/>
            <person name="Hao Y."/>
            <person name="Huang J."/>
            <person name="Zhao X.-W."/>
            <person name="Ke S."/>
            <person name="Chen Y.-Y."/>
            <person name="Wu W.-L."/>
            <person name="Hsu J.-L."/>
            <person name="Lin Y.-F."/>
            <person name="Huang M.-D."/>
            <person name="Li C.-Y."/>
            <person name="Huang L."/>
            <person name="Wang Z.-W."/>
            <person name="Zhao X."/>
            <person name="Zhong W.-Y."/>
            <person name="Peng D.-H."/>
            <person name="Ahmad S."/>
            <person name="Lan S."/>
            <person name="Zhang J.-S."/>
            <person name="Tsai W.-C."/>
            <person name="Van De Peer Y."/>
            <person name="Liu Z.-J."/>
        </authorList>
    </citation>
    <scope>NUCLEOTIDE SEQUENCE</scope>
    <source>
        <strain evidence="1">CP</strain>
        <tissue evidence="1">Leaves</tissue>
    </source>
</reference>
<accession>A0AAV9CH97</accession>
<evidence type="ECO:0000313" key="1">
    <source>
        <dbReference type="EMBL" id="KAK1288321.1"/>
    </source>
</evidence>